<evidence type="ECO:0000256" key="2">
    <source>
        <dbReference type="SAM" id="MobiDB-lite"/>
    </source>
</evidence>
<protein>
    <submittedName>
        <fullName evidence="5">PH domain leucine-rich repeat protein phosphatase 1-like</fullName>
    </submittedName>
</protein>
<evidence type="ECO:0000313" key="4">
    <source>
        <dbReference type="Proteomes" id="UP000695007"/>
    </source>
</evidence>
<keyword evidence="1" id="KW-0479">Metal-binding</keyword>
<dbReference type="RefSeq" id="XP_011506590.1">
    <property type="nucleotide sequence ID" value="XM_011508288.1"/>
</dbReference>
<dbReference type="KEGG" id="csol:105369046"/>
<proteinExistence type="predicted"/>
<feature type="domain" description="PHLPP-like RA" evidence="3">
    <location>
        <begin position="139"/>
        <end position="221"/>
    </location>
</feature>
<feature type="compositionally biased region" description="Basic and acidic residues" evidence="2">
    <location>
        <begin position="1"/>
        <end position="20"/>
    </location>
</feature>
<accession>A0AAJ7E3L3</accession>
<feature type="compositionally biased region" description="Basic and acidic residues" evidence="2">
    <location>
        <begin position="55"/>
        <end position="64"/>
    </location>
</feature>
<dbReference type="InterPro" id="IPR055071">
    <property type="entry name" value="RA_PHLPP-like"/>
</dbReference>
<organism evidence="4 5">
    <name type="scientific">Ceratosolen solmsi marchali</name>
    <dbReference type="NCBI Taxonomy" id="326594"/>
    <lineage>
        <taxon>Eukaryota</taxon>
        <taxon>Metazoa</taxon>
        <taxon>Ecdysozoa</taxon>
        <taxon>Arthropoda</taxon>
        <taxon>Hexapoda</taxon>
        <taxon>Insecta</taxon>
        <taxon>Pterygota</taxon>
        <taxon>Neoptera</taxon>
        <taxon>Endopterygota</taxon>
        <taxon>Hymenoptera</taxon>
        <taxon>Apocrita</taxon>
        <taxon>Proctotrupomorpha</taxon>
        <taxon>Chalcidoidea</taxon>
        <taxon>Agaonidae</taxon>
        <taxon>Agaoninae</taxon>
        <taxon>Ceratosolen</taxon>
    </lineage>
</organism>
<name>A0AAJ7E3L3_9HYME</name>
<feature type="compositionally biased region" description="Low complexity" evidence="2">
    <location>
        <begin position="44"/>
        <end position="54"/>
    </location>
</feature>
<feature type="region of interest" description="Disordered" evidence="2">
    <location>
        <begin position="88"/>
        <end position="108"/>
    </location>
</feature>
<keyword evidence="4" id="KW-1185">Reference proteome</keyword>
<dbReference type="Proteomes" id="UP000695007">
    <property type="component" value="Unplaced"/>
</dbReference>
<reference evidence="5" key="1">
    <citation type="submission" date="2025-08" db="UniProtKB">
        <authorList>
            <consortium name="RefSeq"/>
        </authorList>
    </citation>
    <scope>IDENTIFICATION</scope>
</reference>
<feature type="region of interest" description="Disordered" evidence="2">
    <location>
        <begin position="1"/>
        <end position="71"/>
    </location>
</feature>
<evidence type="ECO:0000313" key="5">
    <source>
        <dbReference type="RefSeq" id="XP_011506590.1"/>
    </source>
</evidence>
<dbReference type="AlphaFoldDB" id="A0AAJ7E3L3"/>
<dbReference type="GO" id="GO:0046872">
    <property type="term" value="F:metal ion binding"/>
    <property type="evidence" value="ECO:0007669"/>
    <property type="project" value="UniProtKB-KW"/>
</dbReference>
<gene>
    <name evidence="5" type="primary">LOC105369046</name>
</gene>
<sequence>MEREVEGRIRAPLRELERPDYSPVSSVARSHQSRVADRSRRSHSSGSKSSSPRRSWTEESRQLEDASAQERSVLRELNEAIDRFEEEGCEADSRINDSKSSGCHDSSWDSGVGGEFTGGAAVKSVELAKGSGWLRVHTGIESSLVYLTMETTAGDVCRDMLLSDNLALFLKYGDEAGRRLGQREKPLELQEQLLLQLGYREATRRARLGLDAELRHLVAFHVGPAAPLDELRGYSRCGYGLILKGLVFPQWKKRPLAVLGSRLFLYPACAEALPEWLELADGGSVGCAPSRLGKLVLRVTGHPRITQRQRAEEQRGRELRHLYLGFQHSWDRDLWRRWLKQACQTAPTTSGQPIKLDMSETGVSRIPETVRSFAGVREFFLGHNQLSPVDGNFKLLLRYILKLESQWWLDSSTFGLDILSLFVPFAAL</sequence>
<dbReference type="Pfam" id="PF23010">
    <property type="entry name" value="RA_3"/>
    <property type="match status" value="1"/>
</dbReference>
<dbReference type="GeneID" id="105369046"/>
<evidence type="ECO:0000256" key="1">
    <source>
        <dbReference type="ARBA" id="ARBA00022723"/>
    </source>
</evidence>
<evidence type="ECO:0000259" key="3">
    <source>
        <dbReference type="Pfam" id="PF23010"/>
    </source>
</evidence>